<name>X1SMQ4_9ZZZZ</name>
<dbReference type="EMBL" id="BARW01007814">
    <property type="protein sequence ID" value="GAI76635.1"/>
    <property type="molecule type" value="Genomic_DNA"/>
</dbReference>
<accession>X1SMQ4</accession>
<sequence>MEGGVLKERKGINIPDVDLGFERITEKDKRDIEFGIKHRVDYIALSFVRDENDVRQAAALIKPGLPNCRLVAKIENRQAIENIDGIIEAADGIMVARGDMGVAIPIHEVPIIQKRIIRKSNAAGKFVITATQMLEHMTEHSRPTRAEVTD</sequence>
<protein>
    <recommendedName>
        <fullName evidence="3">pyruvate kinase</fullName>
        <ecNumber evidence="3">2.7.1.40</ecNumber>
    </recommendedName>
</protein>
<evidence type="ECO:0000256" key="6">
    <source>
        <dbReference type="ARBA" id="ARBA00022741"/>
    </source>
</evidence>
<keyword evidence="8" id="KW-0067">ATP-binding</keyword>
<dbReference type="PANTHER" id="PTHR11817">
    <property type="entry name" value="PYRUVATE KINASE"/>
    <property type="match status" value="1"/>
</dbReference>
<comment type="pathway">
    <text evidence="1">Carbohydrate degradation; glycolysis; pyruvate from D-glyceraldehyde 3-phosphate: step 5/5.</text>
</comment>
<dbReference type="PRINTS" id="PR01050">
    <property type="entry name" value="PYRUVTKNASE"/>
</dbReference>
<dbReference type="InterPro" id="IPR015793">
    <property type="entry name" value="Pyrv_Knase_brl"/>
</dbReference>
<evidence type="ECO:0000256" key="3">
    <source>
        <dbReference type="ARBA" id="ARBA00012142"/>
    </source>
</evidence>
<comment type="caution">
    <text evidence="13">The sequence shown here is derived from an EMBL/GenBank/DDBJ whole genome shotgun (WGS) entry which is preliminary data.</text>
</comment>
<keyword evidence="5" id="KW-0479">Metal-binding</keyword>
<dbReference type="InterPro" id="IPR018209">
    <property type="entry name" value="Pyrv_Knase_AS"/>
</dbReference>
<evidence type="ECO:0000256" key="5">
    <source>
        <dbReference type="ARBA" id="ARBA00022723"/>
    </source>
</evidence>
<feature type="non-terminal residue" evidence="13">
    <location>
        <position position="150"/>
    </location>
</feature>
<evidence type="ECO:0000259" key="12">
    <source>
        <dbReference type="Pfam" id="PF00224"/>
    </source>
</evidence>
<dbReference type="PROSITE" id="PS00110">
    <property type="entry name" value="PYRUVATE_KINASE"/>
    <property type="match status" value="1"/>
</dbReference>
<dbReference type="InterPro" id="IPR040442">
    <property type="entry name" value="Pyrv_kinase-like_dom_sf"/>
</dbReference>
<dbReference type="GO" id="GO:0004743">
    <property type="term" value="F:pyruvate kinase activity"/>
    <property type="evidence" value="ECO:0007669"/>
    <property type="project" value="UniProtKB-EC"/>
</dbReference>
<dbReference type="AlphaFoldDB" id="X1SMQ4"/>
<comment type="similarity">
    <text evidence="2">Belongs to the pyruvate kinase family.</text>
</comment>
<evidence type="ECO:0000256" key="7">
    <source>
        <dbReference type="ARBA" id="ARBA00022777"/>
    </source>
</evidence>
<dbReference type="Gene3D" id="2.40.33.10">
    <property type="entry name" value="PK beta-barrel domain-like"/>
    <property type="match status" value="1"/>
</dbReference>
<evidence type="ECO:0000313" key="13">
    <source>
        <dbReference type="EMBL" id="GAI76635.1"/>
    </source>
</evidence>
<gene>
    <name evidence="13" type="ORF">S12H4_16191</name>
</gene>
<evidence type="ECO:0000256" key="1">
    <source>
        <dbReference type="ARBA" id="ARBA00004997"/>
    </source>
</evidence>
<keyword evidence="4" id="KW-0808">Transferase</keyword>
<keyword evidence="6" id="KW-0547">Nucleotide-binding</keyword>
<dbReference type="UniPathway" id="UPA00109">
    <property type="reaction ID" value="UER00188"/>
</dbReference>
<proteinExistence type="inferred from homology"/>
<dbReference type="InterPro" id="IPR015813">
    <property type="entry name" value="Pyrv/PenolPyrv_kinase-like_dom"/>
</dbReference>
<organism evidence="13">
    <name type="scientific">marine sediment metagenome</name>
    <dbReference type="NCBI Taxonomy" id="412755"/>
    <lineage>
        <taxon>unclassified sequences</taxon>
        <taxon>metagenomes</taxon>
        <taxon>ecological metagenomes</taxon>
    </lineage>
</organism>
<evidence type="ECO:0000256" key="10">
    <source>
        <dbReference type="ARBA" id="ARBA00023152"/>
    </source>
</evidence>
<evidence type="ECO:0000256" key="9">
    <source>
        <dbReference type="ARBA" id="ARBA00022842"/>
    </source>
</evidence>
<dbReference type="InterPro" id="IPR015806">
    <property type="entry name" value="Pyrv_Knase_insert_dom_sf"/>
</dbReference>
<evidence type="ECO:0000256" key="2">
    <source>
        <dbReference type="ARBA" id="ARBA00008663"/>
    </source>
</evidence>
<feature type="domain" description="Pyruvate kinase barrel" evidence="12">
    <location>
        <begin position="3"/>
        <end position="150"/>
    </location>
</feature>
<dbReference type="GO" id="GO:0000287">
    <property type="term" value="F:magnesium ion binding"/>
    <property type="evidence" value="ECO:0007669"/>
    <property type="project" value="InterPro"/>
</dbReference>
<dbReference type="InterPro" id="IPR001697">
    <property type="entry name" value="Pyr_Knase"/>
</dbReference>
<dbReference type="Gene3D" id="3.20.20.60">
    <property type="entry name" value="Phosphoenolpyruvate-binding domains"/>
    <property type="match status" value="1"/>
</dbReference>
<reference evidence="13" key="1">
    <citation type="journal article" date="2014" name="Front. Microbiol.">
        <title>High frequency of phylogenetically diverse reductive dehalogenase-homologous genes in deep subseafloor sedimentary metagenomes.</title>
        <authorList>
            <person name="Kawai M."/>
            <person name="Futagami T."/>
            <person name="Toyoda A."/>
            <person name="Takaki Y."/>
            <person name="Nishi S."/>
            <person name="Hori S."/>
            <person name="Arai W."/>
            <person name="Tsubouchi T."/>
            <person name="Morono Y."/>
            <person name="Uchiyama I."/>
            <person name="Ito T."/>
            <person name="Fujiyama A."/>
            <person name="Inagaki F."/>
            <person name="Takami H."/>
        </authorList>
    </citation>
    <scope>NUCLEOTIDE SEQUENCE</scope>
    <source>
        <strain evidence="13">Expedition CK06-06</strain>
    </source>
</reference>
<dbReference type="Pfam" id="PF00224">
    <property type="entry name" value="PK"/>
    <property type="match status" value="1"/>
</dbReference>
<evidence type="ECO:0000256" key="8">
    <source>
        <dbReference type="ARBA" id="ARBA00022840"/>
    </source>
</evidence>
<dbReference type="GO" id="GO:0016301">
    <property type="term" value="F:kinase activity"/>
    <property type="evidence" value="ECO:0007669"/>
    <property type="project" value="UniProtKB-KW"/>
</dbReference>
<dbReference type="GO" id="GO:0005524">
    <property type="term" value="F:ATP binding"/>
    <property type="evidence" value="ECO:0007669"/>
    <property type="project" value="UniProtKB-KW"/>
</dbReference>
<dbReference type="EC" id="2.7.1.40" evidence="3"/>
<dbReference type="SUPFAM" id="SSF51621">
    <property type="entry name" value="Phosphoenolpyruvate/pyruvate domain"/>
    <property type="match status" value="1"/>
</dbReference>
<keyword evidence="9" id="KW-0460">Magnesium</keyword>
<keyword evidence="11" id="KW-0670">Pyruvate</keyword>
<evidence type="ECO:0000256" key="4">
    <source>
        <dbReference type="ARBA" id="ARBA00022679"/>
    </source>
</evidence>
<keyword evidence="10" id="KW-0324">Glycolysis</keyword>
<keyword evidence="7" id="KW-0418">Kinase</keyword>
<dbReference type="GO" id="GO:0030955">
    <property type="term" value="F:potassium ion binding"/>
    <property type="evidence" value="ECO:0007669"/>
    <property type="project" value="InterPro"/>
</dbReference>
<evidence type="ECO:0000256" key="11">
    <source>
        <dbReference type="ARBA" id="ARBA00023317"/>
    </source>
</evidence>